<comment type="caution">
    <text evidence="1">The sequence shown here is derived from an EMBL/GenBank/DDBJ whole genome shotgun (WGS) entry which is preliminary data.</text>
</comment>
<evidence type="ECO:0000313" key="1">
    <source>
        <dbReference type="EMBL" id="KAA2232706.1"/>
    </source>
</evidence>
<accession>A0A5B2V105</accession>
<reference evidence="1 2" key="1">
    <citation type="submission" date="2019-09" db="EMBL/GenBank/DDBJ databases">
        <title>Draft genome sequence of Pseudomonas brenneri CCUG 51514(T).</title>
        <authorList>
            <person name="Tunovic T."/>
            <person name="Pineiro-Iglesias B."/>
            <person name="Unosson C."/>
            <person name="Inganas E."/>
            <person name="Ohlen M."/>
            <person name="Cardew S."/>
            <person name="Jensie-Markopoulos S."/>
            <person name="Salva-Serra F."/>
            <person name="Jaen-Luchoro D."/>
            <person name="Svensson-Stadler L."/>
            <person name="Chun J."/>
            <person name="Moore E."/>
        </authorList>
    </citation>
    <scope>NUCLEOTIDE SEQUENCE [LARGE SCALE GENOMIC DNA]</scope>
    <source>
        <strain evidence="1 2">CCUG 51514</strain>
    </source>
</reference>
<evidence type="ECO:0000313" key="2">
    <source>
        <dbReference type="Proteomes" id="UP000325296"/>
    </source>
</evidence>
<proteinExistence type="predicted"/>
<protein>
    <submittedName>
        <fullName evidence="1">Uncharacterized protein</fullName>
    </submittedName>
</protein>
<gene>
    <name evidence="1" type="ORF">F1720_03915</name>
</gene>
<sequence length="200" mass="22557">MNKTFKTKSYKNIALSKKYHKDLSVITVVRDPLRWLIIKASANLLPSTFQGKQKMINSPESNKNRSQDNDIKHDIKIIIDPKKPLGRTTVTGEFSPHGSLGRIEVEYTHKDLIYTLKAIRYMCANDTGFSRNPKFIIKPMLIQGPELSFTPVKDGQWHAWGASGDYKTSQPSLIVTFTFIFDSNPDGASIVDNKTLLLTA</sequence>
<dbReference type="Proteomes" id="UP000325296">
    <property type="component" value="Unassembled WGS sequence"/>
</dbReference>
<dbReference type="OrthoDB" id="9997160at2"/>
<dbReference type="RefSeq" id="WP_139115624.1">
    <property type="nucleotide sequence ID" value="NZ_BMNU01000003.1"/>
</dbReference>
<dbReference type="AlphaFoldDB" id="A0A5B2V105"/>
<name>A0A5B2V105_9PSED</name>
<dbReference type="EMBL" id="VUOL01000002">
    <property type="protein sequence ID" value="KAA2232706.1"/>
    <property type="molecule type" value="Genomic_DNA"/>
</dbReference>
<organism evidence="1 2">
    <name type="scientific">Pseudomonas brenneri</name>
    <dbReference type="NCBI Taxonomy" id="129817"/>
    <lineage>
        <taxon>Bacteria</taxon>
        <taxon>Pseudomonadati</taxon>
        <taxon>Pseudomonadota</taxon>
        <taxon>Gammaproteobacteria</taxon>
        <taxon>Pseudomonadales</taxon>
        <taxon>Pseudomonadaceae</taxon>
        <taxon>Pseudomonas</taxon>
    </lineage>
</organism>